<dbReference type="InterPro" id="IPR012912">
    <property type="entry name" value="Plasmid_pRiA4b_Orf3-like"/>
</dbReference>
<dbReference type="Pfam" id="PF07929">
    <property type="entry name" value="PRiA4_ORF3"/>
    <property type="match status" value="1"/>
</dbReference>
<dbReference type="PANTHER" id="PTHR41878:SF1">
    <property type="entry name" value="TNPR PROTEIN"/>
    <property type="match status" value="1"/>
</dbReference>
<evidence type="ECO:0000313" key="2">
    <source>
        <dbReference type="EMBL" id="KUG23070.1"/>
    </source>
</evidence>
<organism evidence="2">
    <name type="scientific">hydrocarbon metagenome</name>
    <dbReference type="NCBI Taxonomy" id="938273"/>
    <lineage>
        <taxon>unclassified sequences</taxon>
        <taxon>metagenomes</taxon>
        <taxon>ecological metagenomes</taxon>
    </lineage>
</organism>
<dbReference type="Gene3D" id="3.10.290.30">
    <property type="entry name" value="MM3350-like"/>
    <property type="match status" value="1"/>
</dbReference>
<dbReference type="PANTHER" id="PTHR41878">
    <property type="entry name" value="LEXA REPRESSOR-RELATED"/>
    <property type="match status" value="1"/>
</dbReference>
<proteinExistence type="predicted"/>
<accession>A0A0W8FR02</accession>
<name>A0A0W8FR02_9ZZZZ</name>
<dbReference type="EMBL" id="LNQE01000922">
    <property type="protein sequence ID" value="KUG23070.1"/>
    <property type="molecule type" value="Genomic_DNA"/>
</dbReference>
<gene>
    <name evidence="2" type="ORF">ASZ90_007147</name>
</gene>
<protein>
    <recommendedName>
        <fullName evidence="1">Plasmid pRiA4b Orf3-like domain-containing protein</fullName>
    </recommendedName>
</protein>
<sequence>MANVKRIKSDNLFQLKITLNHIKPPIWRRVLVDSDIKLPDLHKIIQTVMGWTNSHLHQFIIGNRYYSLPDDESFCKVVDYRRIKLDSLFNTPKSKFIYEYDFGDGWEHSIVIEKILPREKNTYYPICIDGKRSCPPEDCGGAFGYENLITIINNPEHEEYNEMMEWLGDYFAPEEFNIDEVNEFLSEKNFGCIELFD</sequence>
<comment type="caution">
    <text evidence="2">The sequence shown here is derived from an EMBL/GenBank/DDBJ whole genome shotgun (WGS) entry which is preliminary data.</text>
</comment>
<evidence type="ECO:0000259" key="1">
    <source>
        <dbReference type="Pfam" id="PF07929"/>
    </source>
</evidence>
<dbReference type="InterPro" id="IPR024047">
    <property type="entry name" value="MM3350-like_sf"/>
</dbReference>
<dbReference type="SUPFAM" id="SSF159941">
    <property type="entry name" value="MM3350-like"/>
    <property type="match status" value="1"/>
</dbReference>
<feature type="domain" description="Plasmid pRiA4b Orf3-like" evidence="1">
    <location>
        <begin position="12"/>
        <end position="180"/>
    </location>
</feature>
<reference evidence="2" key="1">
    <citation type="journal article" date="2015" name="Proc. Natl. Acad. Sci. U.S.A.">
        <title>Networks of energetic and metabolic interactions define dynamics in microbial communities.</title>
        <authorList>
            <person name="Embree M."/>
            <person name="Liu J.K."/>
            <person name="Al-Bassam M.M."/>
            <person name="Zengler K."/>
        </authorList>
    </citation>
    <scope>NUCLEOTIDE SEQUENCE</scope>
</reference>
<dbReference type="AlphaFoldDB" id="A0A0W8FR02"/>